<reference evidence="2" key="1">
    <citation type="submission" date="2020-10" db="EMBL/GenBank/DDBJ databases">
        <authorList>
            <person name="Gilroy R."/>
        </authorList>
    </citation>
    <scope>NUCLEOTIDE SEQUENCE</scope>
    <source>
        <strain evidence="2">CHK195-11698</strain>
    </source>
</reference>
<dbReference type="PROSITE" id="PS51352">
    <property type="entry name" value="THIOREDOXIN_2"/>
    <property type="match status" value="1"/>
</dbReference>
<proteinExistence type="predicted"/>
<gene>
    <name evidence="2" type="ORF">IAD15_08765</name>
</gene>
<dbReference type="PANTHER" id="PTHR10438:SF468">
    <property type="entry name" value="THIOREDOXIN-1-RELATED"/>
    <property type="match status" value="1"/>
</dbReference>
<feature type="domain" description="Thioredoxin" evidence="1">
    <location>
        <begin position="1"/>
        <end position="106"/>
    </location>
</feature>
<evidence type="ECO:0000313" key="2">
    <source>
        <dbReference type="EMBL" id="HIU14145.1"/>
    </source>
</evidence>
<dbReference type="PANTHER" id="PTHR10438">
    <property type="entry name" value="THIOREDOXIN"/>
    <property type="match status" value="1"/>
</dbReference>
<reference evidence="2" key="2">
    <citation type="journal article" date="2021" name="PeerJ">
        <title>Extensive microbial diversity within the chicken gut microbiome revealed by metagenomics and culture.</title>
        <authorList>
            <person name="Gilroy R."/>
            <person name="Ravi A."/>
            <person name="Getino M."/>
            <person name="Pursley I."/>
            <person name="Horton D.L."/>
            <person name="Alikhan N.F."/>
            <person name="Baker D."/>
            <person name="Gharbi K."/>
            <person name="Hall N."/>
            <person name="Watson M."/>
            <person name="Adriaenssens E.M."/>
            <person name="Foster-Nyarko E."/>
            <person name="Jarju S."/>
            <person name="Secka A."/>
            <person name="Antonio M."/>
            <person name="Oren A."/>
            <person name="Chaudhuri R.R."/>
            <person name="La Ragione R."/>
            <person name="Hildebrand F."/>
            <person name="Pallen M.J."/>
        </authorList>
    </citation>
    <scope>NUCLEOTIDE SEQUENCE</scope>
    <source>
        <strain evidence="2">CHK195-11698</strain>
    </source>
</reference>
<dbReference type="Pfam" id="PF00085">
    <property type="entry name" value="Thioredoxin"/>
    <property type="match status" value="1"/>
</dbReference>
<dbReference type="InterPro" id="IPR013766">
    <property type="entry name" value="Thioredoxin_domain"/>
</dbReference>
<evidence type="ECO:0000313" key="3">
    <source>
        <dbReference type="Proteomes" id="UP000824175"/>
    </source>
</evidence>
<accession>A0A9D1HP49</accession>
<dbReference type="AlphaFoldDB" id="A0A9D1HP49"/>
<dbReference type="CDD" id="cd02947">
    <property type="entry name" value="TRX_family"/>
    <property type="match status" value="1"/>
</dbReference>
<dbReference type="Proteomes" id="UP000824175">
    <property type="component" value="Unassembled WGS sequence"/>
</dbReference>
<evidence type="ECO:0000259" key="1">
    <source>
        <dbReference type="PROSITE" id="PS51352"/>
    </source>
</evidence>
<protein>
    <submittedName>
        <fullName evidence="2">Thioredoxin family protein</fullName>
    </submittedName>
</protein>
<dbReference type="EMBL" id="DVMJ01000074">
    <property type="protein sequence ID" value="HIU14145.1"/>
    <property type="molecule type" value="Genomic_DNA"/>
</dbReference>
<dbReference type="InterPro" id="IPR050620">
    <property type="entry name" value="Thioredoxin_H-type-like"/>
</dbReference>
<comment type="caution">
    <text evidence="2">The sequence shown here is derived from an EMBL/GenBank/DDBJ whole genome shotgun (WGS) entry which is preliminary data.</text>
</comment>
<dbReference type="InterPro" id="IPR036249">
    <property type="entry name" value="Thioredoxin-like_sf"/>
</dbReference>
<name>A0A9D1HP49_9FIRM</name>
<dbReference type="Gene3D" id="3.40.30.10">
    <property type="entry name" value="Glutaredoxin"/>
    <property type="match status" value="1"/>
</dbReference>
<sequence length="106" mass="12328">MENFMDIKTLADYEKAIQNRCIILVTATWCPDCVFIKPFIGEVAKENPEFTYYKIDRDEMLDLCKDMDVLGIPSFVAYDNGKEIGRFVSKDRKTRAEIESFIQSLK</sequence>
<dbReference type="SUPFAM" id="SSF52833">
    <property type="entry name" value="Thioredoxin-like"/>
    <property type="match status" value="1"/>
</dbReference>
<organism evidence="2 3">
    <name type="scientific">Candidatus Fimiplasma intestinipullorum</name>
    <dbReference type="NCBI Taxonomy" id="2840825"/>
    <lineage>
        <taxon>Bacteria</taxon>
        <taxon>Bacillati</taxon>
        <taxon>Bacillota</taxon>
        <taxon>Clostridia</taxon>
        <taxon>Eubacteriales</taxon>
        <taxon>Candidatus Fimiplasma</taxon>
    </lineage>
</organism>